<evidence type="ECO:0000256" key="2">
    <source>
        <dbReference type="ARBA" id="ARBA00022729"/>
    </source>
</evidence>
<dbReference type="InterPro" id="IPR006311">
    <property type="entry name" value="TAT_signal"/>
</dbReference>
<dbReference type="Gene3D" id="3.40.50.1820">
    <property type="entry name" value="alpha/beta hydrolase"/>
    <property type="match status" value="1"/>
</dbReference>
<feature type="signal peptide" evidence="4">
    <location>
        <begin position="1"/>
        <end position="30"/>
    </location>
</feature>
<gene>
    <name evidence="7" type="ORF">ACFSYJ_09040</name>
</gene>
<dbReference type="SUPFAM" id="SSF53474">
    <property type="entry name" value="alpha/beta-Hydrolases"/>
    <property type="match status" value="1"/>
</dbReference>
<reference evidence="8" key="1">
    <citation type="journal article" date="2019" name="Int. J. Syst. Evol. Microbiol.">
        <title>The Global Catalogue of Microorganisms (GCM) 10K type strain sequencing project: providing services to taxonomists for standard genome sequencing and annotation.</title>
        <authorList>
            <consortium name="The Broad Institute Genomics Platform"/>
            <consortium name="The Broad Institute Genome Sequencing Center for Infectious Disease"/>
            <person name="Wu L."/>
            <person name="Ma J."/>
        </authorList>
    </citation>
    <scope>NUCLEOTIDE SEQUENCE [LARGE SCALE GENOMIC DNA]</scope>
    <source>
        <strain evidence="8">CGMCC 4.7643</strain>
    </source>
</reference>
<dbReference type="RefSeq" id="WP_345387437.1">
    <property type="nucleotide sequence ID" value="NZ_BAABHG010000002.1"/>
</dbReference>
<evidence type="ECO:0000256" key="1">
    <source>
        <dbReference type="ARBA" id="ARBA00010088"/>
    </source>
</evidence>
<dbReference type="InterPro" id="IPR000073">
    <property type="entry name" value="AB_hydrolase_1"/>
</dbReference>
<feature type="domain" description="AB hydrolase-1" evidence="5">
    <location>
        <begin position="102"/>
        <end position="289"/>
    </location>
</feature>
<evidence type="ECO:0000259" key="5">
    <source>
        <dbReference type="Pfam" id="PF00561"/>
    </source>
</evidence>
<accession>A0ABW5GFR9</accession>
<feature type="chain" id="PRO_5046873491" evidence="4">
    <location>
        <begin position="31"/>
        <end position="506"/>
    </location>
</feature>
<dbReference type="PROSITE" id="PS51318">
    <property type="entry name" value="TAT"/>
    <property type="match status" value="1"/>
</dbReference>
<name>A0ABW5GFR9_9PSEU</name>
<proteinExistence type="inferred from homology"/>
<comment type="caution">
    <text evidence="7">The sequence shown here is derived from an EMBL/GenBank/DDBJ whole genome shotgun (WGS) entry which is preliminary data.</text>
</comment>
<comment type="similarity">
    <text evidence="1">Belongs to the peptidase S33 family.</text>
</comment>
<dbReference type="PANTHER" id="PTHR43248:SF29">
    <property type="entry name" value="TRIPEPTIDYL AMINOPEPTIDASE"/>
    <property type="match status" value="1"/>
</dbReference>
<dbReference type="InterPro" id="IPR029058">
    <property type="entry name" value="AB_hydrolase_fold"/>
</dbReference>
<dbReference type="EMBL" id="JBHUKU010000004">
    <property type="protein sequence ID" value="MFD2458745.1"/>
    <property type="molecule type" value="Genomic_DNA"/>
</dbReference>
<keyword evidence="8" id="KW-1185">Reference proteome</keyword>
<evidence type="ECO:0000256" key="3">
    <source>
        <dbReference type="ARBA" id="ARBA00022801"/>
    </source>
</evidence>
<evidence type="ECO:0000259" key="6">
    <source>
        <dbReference type="Pfam" id="PF08386"/>
    </source>
</evidence>
<evidence type="ECO:0000313" key="8">
    <source>
        <dbReference type="Proteomes" id="UP001597419"/>
    </source>
</evidence>
<dbReference type="Proteomes" id="UP001597419">
    <property type="component" value="Unassembled WGS sequence"/>
</dbReference>
<dbReference type="Pfam" id="PF08386">
    <property type="entry name" value="Abhydrolase_4"/>
    <property type="match status" value="1"/>
</dbReference>
<keyword evidence="3 7" id="KW-0378">Hydrolase</keyword>
<sequence length="506" mass="54797">MRVKRMRRVALGTVVAAGAGLLAGTATASAEPVQAGQPGLDRFYHQRVGWKACGDKDLDAAGARCADVTVPLDYARPDGRTITVAISRLKATDTRNRRGVMLSNPGGPGGAGLGMMLDVRKAMTPEVSSRYDLIGMDPRGIGRSSPVDCGWPVGIMLRSAGIDRAGFDRTVRLQADLARRCAVTEGPDIRQITTRNTARDMDVVRGALGERKISYFGWSYGTYLGAVYTQMFPRQSDRVVLDSAVDPRRYGVGLFQAMGKPNEAALDDWANWAAARDAEYHLGRTGAEVRALVEDLIRGAAKSPIRIGDYRVDEHLLPMLAFNPLADPRHNAALATSVRRLADAADGKPVQPNPELEADLRFVTRPTPETQNSGQAAVLCGDVAAPRDPEWYWRNIQRNRAALPVFGGFAYGPSACASWAPPVEPPTEVRNAVPALIVQATGDTRTAYEEGVALHKAMTASRLVTLQDVRVHAVFGNYPNGCVENTVNTYFRDGVLPRADTTCREN</sequence>
<dbReference type="PANTHER" id="PTHR43248">
    <property type="entry name" value="2-SUCCINYL-6-HYDROXY-2,4-CYCLOHEXADIENE-1-CARBOXYLATE SYNTHASE"/>
    <property type="match status" value="1"/>
</dbReference>
<protein>
    <submittedName>
        <fullName evidence="7">Alpha/beta fold hydrolase</fullName>
    </submittedName>
</protein>
<feature type="domain" description="Peptidase S33 tripeptidyl aminopeptidase-like C-terminal" evidence="6">
    <location>
        <begin position="410"/>
        <end position="503"/>
    </location>
</feature>
<keyword evidence="2 4" id="KW-0732">Signal</keyword>
<dbReference type="Pfam" id="PF00561">
    <property type="entry name" value="Abhydrolase_1"/>
    <property type="match status" value="1"/>
</dbReference>
<organism evidence="7 8">
    <name type="scientific">Amycolatopsis samaneae</name>
    <dbReference type="NCBI Taxonomy" id="664691"/>
    <lineage>
        <taxon>Bacteria</taxon>
        <taxon>Bacillati</taxon>
        <taxon>Actinomycetota</taxon>
        <taxon>Actinomycetes</taxon>
        <taxon>Pseudonocardiales</taxon>
        <taxon>Pseudonocardiaceae</taxon>
        <taxon>Amycolatopsis</taxon>
    </lineage>
</organism>
<evidence type="ECO:0000313" key="7">
    <source>
        <dbReference type="EMBL" id="MFD2458745.1"/>
    </source>
</evidence>
<dbReference type="InterPro" id="IPR013595">
    <property type="entry name" value="Pept_S33_TAP-like_C"/>
</dbReference>
<dbReference type="InterPro" id="IPR051601">
    <property type="entry name" value="Serine_prot/Carboxylest_S33"/>
</dbReference>
<evidence type="ECO:0000256" key="4">
    <source>
        <dbReference type="SAM" id="SignalP"/>
    </source>
</evidence>
<dbReference type="GO" id="GO:0016787">
    <property type="term" value="F:hydrolase activity"/>
    <property type="evidence" value="ECO:0007669"/>
    <property type="project" value="UniProtKB-KW"/>
</dbReference>